<organism evidence="1 2">
    <name type="scientific">Mycena indigotica</name>
    <dbReference type="NCBI Taxonomy" id="2126181"/>
    <lineage>
        <taxon>Eukaryota</taxon>
        <taxon>Fungi</taxon>
        <taxon>Dikarya</taxon>
        <taxon>Basidiomycota</taxon>
        <taxon>Agaricomycotina</taxon>
        <taxon>Agaricomycetes</taxon>
        <taxon>Agaricomycetidae</taxon>
        <taxon>Agaricales</taxon>
        <taxon>Marasmiineae</taxon>
        <taxon>Mycenaceae</taxon>
        <taxon>Mycena</taxon>
    </lineage>
</organism>
<dbReference type="AlphaFoldDB" id="A0A8H6TD23"/>
<dbReference type="InterPro" id="IPR005624">
    <property type="entry name" value="PduO/GlcC-like"/>
</dbReference>
<dbReference type="PIRSF" id="PIRSF008757">
    <property type="entry name" value="UCP008757"/>
    <property type="match status" value="1"/>
</dbReference>
<dbReference type="Gene3D" id="3.30.450.150">
    <property type="entry name" value="Haem-degrading domain"/>
    <property type="match status" value="1"/>
</dbReference>
<dbReference type="SUPFAM" id="SSF143744">
    <property type="entry name" value="GlcG-like"/>
    <property type="match status" value="1"/>
</dbReference>
<dbReference type="PANTHER" id="PTHR28255:SF1">
    <property type="entry name" value="UPF0303 PROTEIN YBR137W"/>
    <property type="match status" value="1"/>
</dbReference>
<name>A0A8H6TD23_9AGAR</name>
<dbReference type="OrthoDB" id="2209940at2759"/>
<dbReference type="InterPro" id="IPR010371">
    <property type="entry name" value="YBR137W-like"/>
</dbReference>
<proteinExistence type="predicted"/>
<accession>A0A8H6TD23</accession>
<sequence length="179" mass="19590">MAALAHPPQNVDEILAIESALIFPEFTADTAWELGNALRTRLLDFPTPAVVNIALANNNQLLFHCATRPGTLPDNDSWVSRKRKVVLRWGRSTWAMHNKFAELAYLPAAPEGPEGQFAGFYQLGDTAGEYAIHGGGFPVRVKGVEGVVGAIVVSGLRQEWDHQVIVETVQQFLKNKSAT</sequence>
<protein>
    <submittedName>
        <fullName evidence="1">UPF0303 protein</fullName>
    </submittedName>
</protein>
<dbReference type="GO" id="GO:0072380">
    <property type="term" value="C:TRC complex"/>
    <property type="evidence" value="ECO:0007669"/>
    <property type="project" value="TreeGrafter"/>
</dbReference>
<reference evidence="1" key="1">
    <citation type="submission" date="2020-05" db="EMBL/GenBank/DDBJ databases">
        <title>Mycena genomes resolve the evolution of fungal bioluminescence.</title>
        <authorList>
            <person name="Tsai I.J."/>
        </authorList>
    </citation>
    <scope>NUCLEOTIDE SEQUENCE</scope>
    <source>
        <strain evidence="1">171206Taipei</strain>
    </source>
</reference>
<gene>
    <name evidence="1" type="ORF">MIND_00155100</name>
</gene>
<dbReference type="Proteomes" id="UP000636479">
    <property type="component" value="Unassembled WGS sequence"/>
</dbReference>
<keyword evidence="2" id="KW-1185">Reference proteome</keyword>
<evidence type="ECO:0000313" key="1">
    <source>
        <dbReference type="EMBL" id="KAF7316363.1"/>
    </source>
</evidence>
<dbReference type="EMBL" id="JACAZF010000001">
    <property type="protein sequence ID" value="KAF7316363.1"/>
    <property type="molecule type" value="Genomic_DNA"/>
</dbReference>
<dbReference type="RefSeq" id="XP_037226386.1">
    <property type="nucleotide sequence ID" value="XM_037358476.1"/>
</dbReference>
<dbReference type="GO" id="GO:0006620">
    <property type="term" value="P:post-translational protein targeting to endoplasmic reticulum membrane"/>
    <property type="evidence" value="ECO:0007669"/>
    <property type="project" value="TreeGrafter"/>
</dbReference>
<dbReference type="PANTHER" id="PTHR28255">
    <property type="match status" value="1"/>
</dbReference>
<dbReference type="Pfam" id="PF03928">
    <property type="entry name" value="HbpS-like"/>
    <property type="match status" value="1"/>
</dbReference>
<dbReference type="InterPro" id="IPR038084">
    <property type="entry name" value="PduO/GlcC-like_sf"/>
</dbReference>
<evidence type="ECO:0000313" key="2">
    <source>
        <dbReference type="Proteomes" id="UP000636479"/>
    </source>
</evidence>
<dbReference type="GeneID" id="59340992"/>
<comment type="caution">
    <text evidence="1">The sequence shown here is derived from an EMBL/GenBank/DDBJ whole genome shotgun (WGS) entry which is preliminary data.</text>
</comment>